<keyword evidence="3" id="KW-0862">Zinc</keyword>
<dbReference type="PANTHER" id="PTHR47553">
    <property type="entry name" value="MYOSIN-11"/>
    <property type="match status" value="1"/>
</dbReference>
<dbReference type="Pfam" id="PF01363">
    <property type="entry name" value="FYVE"/>
    <property type="match status" value="1"/>
</dbReference>
<evidence type="ECO:0000256" key="1">
    <source>
        <dbReference type="ARBA" id="ARBA00022723"/>
    </source>
</evidence>
<keyword evidence="1" id="KW-0479">Metal-binding</keyword>
<evidence type="ECO:0000256" key="4">
    <source>
        <dbReference type="PROSITE-ProRule" id="PRU00091"/>
    </source>
</evidence>
<feature type="compositionally biased region" description="Polar residues" evidence="5">
    <location>
        <begin position="839"/>
        <end position="875"/>
    </location>
</feature>
<dbReference type="EMBL" id="BAABME010013333">
    <property type="protein sequence ID" value="GAA0186054.1"/>
    <property type="molecule type" value="Genomic_DNA"/>
</dbReference>
<dbReference type="InterPro" id="IPR017455">
    <property type="entry name" value="Znf_FYVE-rel"/>
</dbReference>
<dbReference type="CDD" id="cd00065">
    <property type="entry name" value="FYVE_like_SF"/>
    <property type="match status" value="1"/>
</dbReference>
<dbReference type="FunFam" id="3.30.40.10:FF:000925">
    <property type="entry name" value="Zinc finger protein, putative"/>
    <property type="match status" value="1"/>
</dbReference>
<feature type="region of interest" description="Disordered" evidence="5">
    <location>
        <begin position="739"/>
        <end position="759"/>
    </location>
</feature>
<feature type="domain" description="FYVE-type" evidence="6">
    <location>
        <begin position="19"/>
        <end position="78"/>
    </location>
</feature>
<dbReference type="SUPFAM" id="SSF57903">
    <property type="entry name" value="FYVE/PHD zinc finger"/>
    <property type="match status" value="1"/>
</dbReference>
<feature type="region of interest" description="Disordered" evidence="5">
    <location>
        <begin position="111"/>
        <end position="149"/>
    </location>
</feature>
<evidence type="ECO:0000256" key="2">
    <source>
        <dbReference type="ARBA" id="ARBA00022771"/>
    </source>
</evidence>
<feature type="region of interest" description="Disordered" evidence="5">
    <location>
        <begin position="949"/>
        <end position="974"/>
    </location>
</feature>
<protein>
    <submittedName>
        <fullName evidence="7">Actin binding motor protein</fullName>
    </submittedName>
</protein>
<dbReference type="AlphaFoldDB" id="A0AAV3RXC9"/>
<dbReference type="PANTHER" id="PTHR47553:SF1">
    <property type="entry name" value="RING_FYVE_PHD ZINC FINGER SUPERFAMILY PROTEIN"/>
    <property type="match status" value="1"/>
</dbReference>
<dbReference type="InterPro" id="IPR000306">
    <property type="entry name" value="Znf_FYVE"/>
</dbReference>
<feature type="region of interest" description="Disordered" evidence="5">
    <location>
        <begin position="826"/>
        <end position="891"/>
    </location>
</feature>
<reference evidence="7 8" key="1">
    <citation type="submission" date="2024-01" db="EMBL/GenBank/DDBJ databases">
        <title>The complete chloroplast genome sequence of Lithospermum erythrorhizon: insights into the phylogenetic relationship among Boraginaceae species and the maternal lineages of purple gromwells.</title>
        <authorList>
            <person name="Okada T."/>
            <person name="Watanabe K."/>
        </authorList>
    </citation>
    <scope>NUCLEOTIDE SEQUENCE [LARGE SCALE GENOMIC DNA]</scope>
</reference>
<evidence type="ECO:0000256" key="5">
    <source>
        <dbReference type="SAM" id="MobiDB-lite"/>
    </source>
</evidence>
<dbReference type="Proteomes" id="UP001454036">
    <property type="component" value="Unassembled WGS sequence"/>
</dbReference>
<evidence type="ECO:0000259" key="6">
    <source>
        <dbReference type="PROSITE" id="PS50178"/>
    </source>
</evidence>
<keyword evidence="2 4" id="KW-0863">Zinc-finger</keyword>
<accession>A0AAV3RXC9</accession>
<dbReference type="PROSITE" id="PS50178">
    <property type="entry name" value="ZF_FYVE"/>
    <property type="match status" value="1"/>
</dbReference>
<dbReference type="InterPro" id="IPR011011">
    <property type="entry name" value="Znf_FYVE_PHD"/>
</dbReference>
<evidence type="ECO:0000313" key="8">
    <source>
        <dbReference type="Proteomes" id="UP001454036"/>
    </source>
</evidence>
<evidence type="ECO:0000313" key="7">
    <source>
        <dbReference type="EMBL" id="GAA0186054.1"/>
    </source>
</evidence>
<dbReference type="InterPro" id="IPR013083">
    <property type="entry name" value="Znf_RING/FYVE/PHD"/>
</dbReference>
<dbReference type="GO" id="GO:0008270">
    <property type="term" value="F:zinc ion binding"/>
    <property type="evidence" value="ECO:0007669"/>
    <property type="project" value="UniProtKB-KW"/>
</dbReference>
<sequence>MLEKIGLPPKPSLRGNNWVVDSSHCQGCSSNFTFINRKHHCRRCGGLFCNSCSQQRMVLRGQGDSPVRICEPCKKLEEAARFEMRYGHKNKSGRGSSRVTSKNEEEVLNQILGTGGKGFSSSARSSSTDMLSETHQTTNNGSCSNSAELDTGGRIVKSVSLDQQSSADTGDATPDELRQQAIEEKKKYKTLKAEGKSEDALKAFKRGKELERLAAAQELYLRKNRKKALTSTNDDSGTISSTSMISPQKIEGKDDIASELKELGWSDMDLRDAEKRPATLSLESELSTLLGDVSQKSSAAKITHGPDKSQVIAHKKKALELKRAGNLVEAKEELKKAKLLEKQIEEQEFLGESDDSDDELSLLMRSIDNVKDDGFSVELNPNYALDIDLLGASDNFNMDSNFEVTEDDMDDPEIAAALTSLGWTEGTQSVDMDSDLGFNDKEAMMDEVLNEKRVGNPVDAMSLMKKAKVHETDLNMSKSQTIGANADGNKYEGTKREAKSKILIQKELIALKKKAFALKREGKMGEAEEELNKGKILEERLEELDKPPKASQLKVQKPLVTNVMVTDPEDESDVTDQDMHDPAYLSLLQNLGWKDEDSHKLPRTAEEVERSKDMSYTESDIPVTSNISKGVSRKTKGQIKSELLGLKRKAFALRRQGQVEEAEEVLKNASLLEAQLAEIETPQQNEISAVLPSDIKVDENTGASLNFTNIPVDSFSDTRSREKLDSGDKTTPEIVKEKESRVEKSFDMAGSSTTASMSQNDRISLQQEILAHKRVALKLKREGKLAEAKEELAQAKLLEKNLGEKALTSTASSDVPDSKVAFVERKENNSNLGPIPLSGDSSSNMGQKPSSKENSPNIGQKPLSSRNRFKLQQESLSHKRQALKLRREGRTEEADAELELAKALEAQLEESIGHDSTTSSAVDKIDDVIVESFLDPELLSALKAIGIQDESSGSQGPQGQGHVSKDSSVTKADYAEDRVHLEERIKAEKTKALQLKRSGKQAEAMDALRQSKLYEKKLNDLIS</sequence>
<comment type="caution">
    <text evidence="7">The sequence shown here is derived from an EMBL/GenBank/DDBJ whole genome shotgun (WGS) entry which is preliminary data.</text>
</comment>
<proteinExistence type="predicted"/>
<keyword evidence="8" id="KW-1185">Reference proteome</keyword>
<evidence type="ECO:0000256" key="3">
    <source>
        <dbReference type="ARBA" id="ARBA00022833"/>
    </source>
</evidence>
<feature type="compositionally biased region" description="Low complexity" evidence="5">
    <location>
        <begin position="951"/>
        <end position="961"/>
    </location>
</feature>
<dbReference type="SMART" id="SM00064">
    <property type="entry name" value="FYVE"/>
    <property type="match status" value="1"/>
</dbReference>
<gene>
    <name evidence="7" type="ORF">LIER_33342</name>
</gene>
<feature type="compositionally biased region" description="Polar residues" evidence="5">
    <location>
        <begin position="750"/>
        <end position="759"/>
    </location>
</feature>
<name>A0AAV3RXC9_LITER</name>
<organism evidence="7 8">
    <name type="scientific">Lithospermum erythrorhizon</name>
    <name type="common">Purple gromwell</name>
    <name type="synonym">Lithospermum officinale var. erythrorhizon</name>
    <dbReference type="NCBI Taxonomy" id="34254"/>
    <lineage>
        <taxon>Eukaryota</taxon>
        <taxon>Viridiplantae</taxon>
        <taxon>Streptophyta</taxon>
        <taxon>Embryophyta</taxon>
        <taxon>Tracheophyta</taxon>
        <taxon>Spermatophyta</taxon>
        <taxon>Magnoliopsida</taxon>
        <taxon>eudicotyledons</taxon>
        <taxon>Gunneridae</taxon>
        <taxon>Pentapetalae</taxon>
        <taxon>asterids</taxon>
        <taxon>lamiids</taxon>
        <taxon>Boraginales</taxon>
        <taxon>Boraginaceae</taxon>
        <taxon>Boraginoideae</taxon>
        <taxon>Lithospermeae</taxon>
        <taxon>Lithospermum</taxon>
    </lineage>
</organism>
<dbReference type="Gene3D" id="3.30.40.10">
    <property type="entry name" value="Zinc/RING finger domain, C3HC4 (zinc finger)"/>
    <property type="match status" value="1"/>
</dbReference>
<feature type="compositionally biased region" description="Polar residues" evidence="5">
    <location>
        <begin position="128"/>
        <end position="148"/>
    </location>
</feature>